<dbReference type="Pfam" id="PF00753">
    <property type="entry name" value="Lactamase_B"/>
    <property type="match status" value="1"/>
</dbReference>
<dbReference type="Gene3D" id="1.10.10.10">
    <property type="entry name" value="Winged helix-like DNA-binding domain superfamily/Winged helix DNA-binding domain"/>
    <property type="match status" value="1"/>
</dbReference>
<dbReference type="SMART" id="SM00849">
    <property type="entry name" value="Lactamase_B"/>
    <property type="match status" value="1"/>
</dbReference>
<dbReference type="InterPro" id="IPR036388">
    <property type="entry name" value="WH-like_DNA-bd_sf"/>
</dbReference>
<sequence>MALQITGTVQKQAWVDKTFPPIEQVRPLVWSVPISMHPSPVRYTLSYLVLNEIGECVVVDPGLDSDAGWEQLLDGLARAGSSLEAVVGIVATHLHADHLGMVSRLADITGAWIGMHRNEDDALEQRLFSSDPRAIDRAWLVRCGVPADVLDSLLPPPEETEYFAQLARPTQFLEHDAYLPLAGRRIRVVETPGHTQGHICLADEDSEVILTGDHILPRISPHVGLGARSGHWNALAAYYESLVLMHDWDAFEVCPAHEYRFHGLRNRAIALQIHHNVRAQEIIEIVTTLSALSLWEIAERLTWSRGWESLDGLNLRSALSETVAHVEHLSAQGTIVWGAPEQLAGSPWIARLGADVTS</sequence>
<comment type="caution">
    <text evidence="2">The sequence shown here is derived from an EMBL/GenBank/DDBJ whole genome shotgun (WGS) entry which is preliminary data.</text>
</comment>
<dbReference type="SUPFAM" id="SSF56281">
    <property type="entry name" value="Metallo-hydrolase/oxidoreductase"/>
    <property type="match status" value="1"/>
</dbReference>
<protein>
    <submittedName>
        <fullName evidence="2">MBL fold metallo-hydrolase</fullName>
    </submittedName>
</protein>
<gene>
    <name evidence="2" type="ORF">GCM10022381_30360</name>
</gene>
<reference evidence="3" key="1">
    <citation type="journal article" date="2019" name="Int. J. Syst. Evol. Microbiol.">
        <title>The Global Catalogue of Microorganisms (GCM) 10K type strain sequencing project: providing services to taxonomists for standard genome sequencing and annotation.</title>
        <authorList>
            <consortium name="The Broad Institute Genomics Platform"/>
            <consortium name="The Broad Institute Genome Sequencing Center for Infectious Disease"/>
            <person name="Wu L."/>
            <person name="Ma J."/>
        </authorList>
    </citation>
    <scope>NUCLEOTIDE SEQUENCE [LARGE SCALE GENOMIC DNA]</scope>
    <source>
        <strain evidence="3">JCM 17021</strain>
    </source>
</reference>
<dbReference type="Gene3D" id="3.60.15.10">
    <property type="entry name" value="Ribonuclease Z/Hydroxyacylglutathione hydrolase-like"/>
    <property type="match status" value="1"/>
</dbReference>
<dbReference type="PANTHER" id="PTHR23131">
    <property type="entry name" value="ENDORIBONUCLEASE LACTB2"/>
    <property type="match status" value="1"/>
</dbReference>
<dbReference type="InterPro" id="IPR050662">
    <property type="entry name" value="Sec-metab_biosynth-thioest"/>
</dbReference>
<dbReference type="EMBL" id="BAABCN010000010">
    <property type="protein sequence ID" value="GAA3886133.1"/>
    <property type="molecule type" value="Genomic_DNA"/>
</dbReference>
<dbReference type="RefSeq" id="WP_345068229.1">
    <property type="nucleotide sequence ID" value="NZ_BAABCN010000010.1"/>
</dbReference>
<dbReference type="InterPro" id="IPR036866">
    <property type="entry name" value="RibonucZ/Hydroxyglut_hydro"/>
</dbReference>
<proteinExistence type="predicted"/>
<evidence type="ECO:0000313" key="3">
    <source>
        <dbReference type="Proteomes" id="UP001501803"/>
    </source>
</evidence>
<evidence type="ECO:0000313" key="2">
    <source>
        <dbReference type="EMBL" id="GAA3886133.1"/>
    </source>
</evidence>
<accession>A0ABP7KSJ8</accession>
<evidence type="ECO:0000259" key="1">
    <source>
        <dbReference type="SMART" id="SM00849"/>
    </source>
</evidence>
<organism evidence="2 3">
    <name type="scientific">Leifsonia kafniensis</name>
    <dbReference type="NCBI Taxonomy" id="475957"/>
    <lineage>
        <taxon>Bacteria</taxon>
        <taxon>Bacillati</taxon>
        <taxon>Actinomycetota</taxon>
        <taxon>Actinomycetes</taxon>
        <taxon>Micrococcales</taxon>
        <taxon>Microbacteriaceae</taxon>
        <taxon>Leifsonia</taxon>
    </lineage>
</organism>
<name>A0ABP7KSJ8_9MICO</name>
<dbReference type="Proteomes" id="UP001501803">
    <property type="component" value="Unassembled WGS sequence"/>
</dbReference>
<keyword evidence="3" id="KW-1185">Reference proteome</keyword>
<dbReference type="PANTHER" id="PTHR23131:SF4">
    <property type="entry name" value="METALLO-BETA-LACTAMASE SUPERFAMILY POTEIN"/>
    <property type="match status" value="1"/>
</dbReference>
<feature type="domain" description="Metallo-beta-lactamase" evidence="1">
    <location>
        <begin position="43"/>
        <end position="257"/>
    </location>
</feature>
<dbReference type="InterPro" id="IPR001279">
    <property type="entry name" value="Metallo-B-lactamas"/>
</dbReference>